<evidence type="ECO:0000256" key="3">
    <source>
        <dbReference type="ARBA" id="ARBA00022692"/>
    </source>
</evidence>
<keyword evidence="10" id="KW-0067">ATP-binding</keyword>
<reference evidence="10 11" key="1">
    <citation type="journal article" date="2016" name="Genome Announc.">
        <title>First Complete Genome Sequence of a Subdivision 6 Acidobacterium Strain.</title>
        <authorList>
            <person name="Huang S."/>
            <person name="Vieira S."/>
            <person name="Bunk B."/>
            <person name="Riedel T."/>
            <person name="Sproer C."/>
            <person name="Overmann J."/>
        </authorList>
    </citation>
    <scope>NUCLEOTIDE SEQUENCE [LARGE SCALE GENOMIC DNA]</scope>
    <source>
        <strain evidence="11">DSM 100886 HEG_-6_39</strain>
    </source>
</reference>
<proteinExistence type="inferred from homology"/>
<protein>
    <submittedName>
        <fullName evidence="10">Macrolide export ATP-binding/permease protein MacB</fullName>
        <ecNumber evidence="10">3.6.3.-</ecNumber>
    </submittedName>
</protein>
<feature type="transmembrane region" description="Helical" evidence="7">
    <location>
        <begin position="302"/>
        <end position="331"/>
    </location>
</feature>
<keyword evidence="11" id="KW-1185">Reference proteome</keyword>
<dbReference type="PANTHER" id="PTHR30572">
    <property type="entry name" value="MEMBRANE COMPONENT OF TRANSPORTER-RELATED"/>
    <property type="match status" value="1"/>
</dbReference>
<evidence type="ECO:0000313" key="11">
    <source>
        <dbReference type="Proteomes" id="UP000076079"/>
    </source>
</evidence>
<dbReference type="InterPro" id="IPR050250">
    <property type="entry name" value="Macrolide_Exporter_MacB"/>
</dbReference>
<sequence length="429" mass="46187">MNAPASRPRRTHIWTSRLGPDVRMGLENLLAHKLRSLLTMLGMICGVAAVVAMLSIGAGAQQQVMAFIENLGVRNLIVEAREATDWQTLNKMRAISPGLTFNDMRLVQANVPAISAISPRKRFTPTALLPRPGRDIPVVFGVATEYQSIAGLVISEGRFFDANESRSAAPVAVLGDGIADALFPGAAALGKHVKVNEQWLRVIGVTRPQMAAPRGTSGLPADDRNNLIYVPVWTAILRLEDNTSGFKDEIDGLFVQVTSSEASPSAAQAIRGLLDETHRRSPDYSLVVPAELLAEQRRTQRIFQMVMVAIASISLLVGGIGIMNIMLASVLERTREIGVRRAVGATQAEVVRQFLIEATIISGLGGLLGVVVGVLISRLVAFFAGWTTVITPFSVVLAFTVSVTVGLLFGVYPARKAARLDPVKALHYE</sequence>
<keyword evidence="2" id="KW-1003">Cell membrane</keyword>
<dbReference type="STRING" id="1855912.LuPra_02975"/>
<dbReference type="GO" id="GO:0005524">
    <property type="term" value="F:ATP binding"/>
    <property type="evidence" value="ECO:0007669"/>
    <property type="project" value="UniProtKB-KW"/>
</dbReference>
<evidence type="ECO:0000313" key="10">
    <source>
        <dbReference type="EMBL" id="AMY09751.1"/>
    </source>
</evidence>
<dbReference type="EMBL" id="CP015136">
    <property type="protein sequence ID" value="AMY09751.1"/>
    <property type="molecule type" value="Genomic_DNA"/>
</dbReference>
<comment type="subcellular location">
    <subcellularLocation>
        <location evidence="1">Cell membrane</location>
        <topology evidence="1">Multi-pass membrane protein</topology>
    </subcellularLocation>
</comment>
<keyword evidence="3 7" id="KW-0812">Transmembrane</keyword>
<dbReference type="Proteomes" id="UP000076079">
    <property type="component" value="Chromosome"/>
</dbReference>
<name>A0A143PMM9_LUTPR</name>
<dbReference type="GO" id="GO:0005886">
    <property type="term" value="C:plasma membrane"/>
    <property type="evidence" value="ECO:0007669"/>
    <property type="project" value="UniProtKB-SubCell"/>
</dbReference>
<comment type="similarity">
    <text evidence="6">Belongs to the ABC-4 integral membrane protein family.</text>
</comment>
<dbReference type="InterPro" id="IPR025857">
    <property type="entry name" value="MacB_PCD"/>
</dbReference>
<accession>A0A143PMM9</accession>
<feature type="domain" description="ABC3 transporter permease C-terminal" evidence="8">
    <location>
        <begin position="309"/>
        <end position="422"/>
    </location>
</feature>
<dbReference type="GO" id="GO:0016787">
    <property type="term" value="F:hydrolase activity"/>
    <property type="evidence" value="ECO:0007669"/>
    <property type="project" value="UniProtKB-KW"/>
</dbReference>
<dbReference type="Pfam" id="PF12704">
    <property type="entry name" value="MacB_PCD"/>
    <property type="match status" value="1"/>
</dbReference>
<feature type="transmembrane region" description="Helical" evidence="7">
    <location>
        <begin position="390"/>
        <end position="412"/>
    </location>
</feature>
<keyword evidence="10" id="KW-0378">Hydrolase</keyword>
<dbReference type="GO" id="GO:0022857">
    <property type="term" value="F:transmembrane transporter activity"/>
    <property type="evidence" value="ECO:0007669"/>
    <property type="project" value="TreeGrafter"/>
</dbReference>
<keyword evidence="4 7" id="KW-1133">Transmembrane helix</keyword>
<dbReference type="EC" id="3.6.3.-" evidence="10"/>
<feature type="domain" description="MacB-like periplasmic core" evidence="9">
    <location>
        <begin position="36"/>
        <end position="272"/>
    </location>
</feature>
<organism evidence="10 11">
    <name type="scientific">Luteitalea pratensis</name>
    <dbReference type="NCBI Taxonomy" id="1855912"/>
    <lineage>
        <taxon>Bacteria</taxon>
        <taxon>Pseudomonadati</taxon>
        <taxon>Acidobacteriota</taxon>
        <taxon>Vicinamibacteria</taxon>
        <taxon>Vicinamibacterales</taxon>
        <taxon>Vicinamibacteraceae</taxon>
        <taxon>Luteitalea</taxon>
    </lineage>
</organism>
<evidence type="ECO:0000256" key="1">
    <source>
        <dbReference type="ARBA" id="ARBA00004651"/>
    </source>
</evidence>
<dbReference type="InterPro" id="IPR003838">
    <property type="entry name" value="ABC3_permease_C"/>
</dbReference>
<evidence type="ECO:0000256" key="5">
    <source>
        <dbReference type="ARBA" id="ARBA00023136"/>
    </source>
</evidence>
<evidence type="ECO:0000256" key="7">
    <source>
        <dbReference type="SAM" id="Phobius"/>
    </source>
</evidence>
<evidence type="ECO:0000256" key="6">
    <source>
        <dbReference type="ARBA" id="ARBA00038076"/>
    </source>
</evidence>
<evidence type="ECO:0000259" key="9">
    <source>
        <dbReference type="Pfam" id="PF12704"/>
    </source>
</evidence>
<dbReference type="KEGG" id="abac:LuPra_02975"/>
<feature type="transmembrane region" description="Helical" evidence="7">
    <location>
        <begin position="360"/>
        <end position="384"/>
    </location>
</feature>
<reference evidence="11" key="2">
    <citation type="submission" date="2016-04" db="EMBL/GenBank/DDBJ databases">
        <title>First Complete Genome Sequence of a Subdivision 6 Acidobacterium.</title>
        <authorList>
            <person name="Huang S."/>
            <person name="Vieira S."/>
            <person name="Bunk B."/>
            <person name="Riedel T."/>
            <person name="Sproeer C."/>
            <person name="Overmann J."/>
        </authorList>
    </citation>
    <scope>NUCLEOTIDE SEQUENCE [LARGE SCALE GENOMIC DNA]</scope>
    <source>
        <strain evidence="11">DSM 100886 HEG_-6_39</strain>
    </source>
</reference>
<dbReference type="PANTHER" id="PTHR30572:SF4">
    <property type="entry name" value="ABC TRANSPORTER PERMEASE YTRF"/>
    <property type="match status" value="1"/>
</dbReference>
<dbReference type="RefSeq" id="WP_234800899.1">
    <property type="nucleotide sequence ID" value="NZ_CP015136.1"/>
</dbReference>
<feature type="transmembrane region" description="Helical" evidence="7">
    <location>
        <begin position="37"/>
        <end position="60"/>
    </location>
</feature>
<evidence type="ECO:0000259" key="8">
    <source>
        <dbReference type="Pfam" id="PF02687"/>
    </source>
</evidence>
<evidence type="ECO:0000256" key="4">
    <source>
        <dbReference type="ARBA" id="ARBA00022989"/>
    </source>
</evidence>
<keyword evidence="5 7" id="KW-0472">Membrane</keyword>
<keyword evidence="10" id="KW-0547">Nucleotide-binding</keyword>
<gene>
    <name evidence="10" type="primary">macB_36</name>
    <name evidence="10" type="ORF">LuPra_02975</name>
</gene>
<dbReference type="AlphaFoldDB" id="A0A143PMM9"/>
<evidence type="ECO:0000256" key="2">
    <source>
        <dbReference type="ARBA" id="ARBA00022475"/>
    </source>
</evidence>
<dbReference type="Pfam" id="PF02687">
    <property type="entry name" value="FtsX"/>
    <property type="match status" value="1"/>
</dbReference>